<proteinExistence type="predicted"/>
<protein>
    <submittedName>
        <fullName evidence="2">Uncharacterized protein</fullName>
    </submittedName>
</protein>
<evidence type="ECO:0000313" key="3">
    <source>
        <dbReference type="EMBL" id="CAF5207687.1"/>
    </source>
</evidence>
<dbReference type="Proteomes" id="UP000681720">
    <property type="component" value="Unassembled WGS sequence"/>
</dbReference>
<feature type="chain" id="PRO_5036434759" evidence="1">
    <location>
        <begin position="16"/>
        <end position="130"/>
    </location>
</feature>
<feature type="signal peptide" evidence="1">
    <location>
        <begin position="1"/>
        <end position="15"/>
    </location>
</feature>
<dbReference type="EMBL" id="CAJOBJ010350606">
    <property type="protein sequence ID" value="CAF5207687.1"/>
    <property type="molecule type" value="Genomic_DNA"/>
</dbReference>
<keyword evidence="1" id="KW-0732">Signal</keyword>
<reference evidence="2" key="1">
    <citation type="submission" date="2021-02" db="EMBL/GenBank/DDBJ databases">
        <authorList>
            <person name="Nowell W R."/>
        </authorList>
    </citation>
    <scope>NUCLEOTIDE SEQUENCE</scope>
</reference>
<dbReference type="EMBL" id="CAJOBI010103379">
    <property type="protein sequence ID" value="CAF4598331.1"/>
    <property type="molecule type" value="Genomic_DNA"/>
</dbReference>
<evidence type="ECO:0000313" key="4">
    <source>
        <dbReference type="Proteomes" id="UP000676336"/>
    </source>
</evidence>
<sequence>MRLVLFFFLIVGCWCDVTVLIDQNGGYNITVDNQIWLRSARTAIYVDNRWYSTEDNSLPLTNISTAQGNDPNLGSWNETILTYNLARNQSSTPVVARIRQWNIVSAFTFHFETGDKALTDRLPLDMEQVR</sequence>
<feature type="non-terminal residue" evidence="2">
    <location>
        <position position="130"/>
    </location>
</feature>
<gene>
    <name evidence="3" type="ORF">GIL414_LOCUS78727</name>
    <name evidence="2" type="ORF">SMN809_LOCUS38969</name>
</gene>
<comment type="caution">
    <text evidence="2">The sequence shown here is derived from an EMBL/GenBank/DDBJ whole genome shotgun (WGS) entry which is preliminary data.</text>
</comment>
<name>A0A8S2Z1E2_9BILA</name>
<accession>A0A8S2Z1E2</accession>
<organism evidence="2 4">
    <name type="scientific">Rotaria magnacalcarata</name>
    <dbReference type="NCBI Taxonomy" id="392030"/>
    <lineage>
        <taxon>Eukaryota</taxon>
        <taxon>Metazoa</taxon>
        <taxon>Spiralia</taxon>
        <taxon>Gnathifera</taxon>
        <taxon>Rotifera</taxon>
        <taxon>Eurotatoria</taxon>
        <taxon>Bdelloidea</taxon>
        <taxon>Philodinida</taxon>
        <taxon>Philodinidae</taxon>
        <taxon>Rotaria</taxon>
    </lineage>
</organism>
<dbReference type="AlphaFoldDB" id="A0A8S2Z1E2"/>
<evidence type="ECO:0000313" key="2">
    <source>
        <dbReference type="EMBL" id="CAF4598331.1"/>
    </source>
</evidence>
<dbReference type="Proteomes" id="UP000676336">
    <property type="component" value="Unassembled WGS sequence"/>
</dbReference>
<evidence type="ECO:0000256" key="1">
    <source>
        <dbReference type="SAM" id="SignalP"/>
    </source>
</evidence>